<sequence>MGIESILVFLIVGAVAGWLAGLIVSGGGFGLLGNIVIGIVGAFHRRPSLPGHRDQHRHRHLFCHYSLDDRRRDPSGADSRRQTGLIRVYHHTVRARRGPAIASQ</sequence>
<evidence type="ECO:0000256" key="1">
    <source>
        <dbReference type="SAM" id="Phobius"/>
    </source>
</evidence>
<feature type="transmembrane region" description="Helical" evidence="1">
    <location>
        <begin position="6"/>
        <end position="39"/>
    </location>
</feature>
<accession>F7X7V4</accession>
<gene>
    <name evidence="2" type="ordered locus">SM11_chr0261</name>
</gene>
<dbReference type="HOGENOM" id="CLU_2248322_0_0_5"/>
<reference evidence="2 3" key="1">
    <citation type="journal article" date="2011" name="J. Biotechnol.">
        <title>The complete genome sequence of the dominant Sinorhizobium meliloti field isolate SM11 extends the S. meliloti pan-genome.</title>
        <authorList>
            <person name="Schneiker-Bekel S."/>
            <person name="Wibberg D."/>
            <person name="Bekel T."/>
            <person name="Blom J."/>
            <person name="Linke B."/>
            <person name="Neuweger H."/>
            <person name="Stiens M."/>
            <person name="Vorholter F.J."/>
            <person name="Weidner S."/>
            <person name="Goesmann A."/>
            <person name="Puhler A."/>
            <person name="Schluter A."/>
        </authorList>
    </citation>
    <scope>NUCLEOTIDE SEQUENCE [LARGE SCALE GENOMIC DNA]</scope>
    <source>
        <strain evidence="2 3">SM11</strain>
    </source>
</reference>
<protein>
    <recommendedName>
        <fullName evidence="4">GlsB/YeaQ/YmgE family stress response membrane protein</fullName>
    </recommendedName>
</protein>
<name>F7X7V4_SINMM</name>
<dbReference type="KEGG" id="smx:SM11_chr0261"/>
<dbReference type="Proteomes" id="UP000009045">
    <property type="component" value="Chromosome"/>
</dbReference>
<proteinExistence type="predicted"/>
<dbReference type="PATRIC" id="fig|707241.3.peg.263"/>
<organism evidence="2 3">
    <name type="scientific">Sinorhizobium meliloti (strain SM11)</name>
    <dbReference type="NCBI Taxonomy" id="707241"/>
    <lineage>
        <taxon>Bacteria</taxon>
        <taxon>Pseudomonadati</taxon>
        <taxon>Pseudomonadota</taxon>
        <taxon>Alphaproteobacteria</taxon>
        <taxon>Hyphomicrobiales</taxon>
        <taxon>Rhizobiaceae</taxon>
        <taxon>Sinorhizobium/Ensifer group</taxon>
        <taxon>Sinorhizobium</taxon>
    </lineage>
</organism>
<evidence type="ECO:0008006" key="4">
    <source>
        <dbReference type="Google" id="ProtNLM"/>
    </source>
</evidence>
<dbReference type="EMBL" id="CP001830">
    <property type="protein sequence ID" value="AEH77544.1"/>
    <property type="molecule type" value="Genomic_DNA"/>
</dbReference>
<keyword evidence="1" id="KW-0812">Transmembrane</keyword>
<keyword evidence="1" id="KW-1133">Transmembrane helix</keyword>
<evidence type="ECO:0000313" key="3">
    <source>
        <dbReference type="Proteomes" id="UP000009045"/>
    </source>
</evidence>
<dbReference type="AlphaFoldDB" id="F7X7V4"/>
<keyword evidence="1" id="KW-0472">Membrane</keyword>
<evidence type="ECO:0000313" key="2">
    <source>
        <dbReference type="EMBL" id="AEH77544.1"/>
    </source>
</evidence>